<dbReference type="AlphaFoldDB" id="A0AAI9K3C8"/>
<dbReference type="CDD" id="cd00995">
    <property type="entry name" value="PBP2_NikA_DppA_OppA_like"/>
    <property type="match status" value="1"/>
</dbReference>
<dbReference type="GO" id="GO:1904680">
    <property type="term" value="F:peptide transmembrane transporter activity"/>
    <property type="evidence" value="ECO:0007669"/>
    <property type="project" value="TreeGrafter"/>
</dbReference>
<dbReference type="PANTHER" id="PTHR30290">
    <property type="entry name" value="PERIPLASMIC BINDING COMPONENT OF ABC TRANSPORTER"/>
    <property type="match status" value="1"/>
</dbReference>
<dbReference type="Gene3D" id="3.10.105.10">
    <property type="entry name" value="Dipeptide-binding Protein, Domain 3"/>
    <property type="match status" value="1"/>
</dbReference>
<dbReference type="RefSeq" id="WP_055224024.1">
    <property type="nucleotide sequence ID" value="NZ_BLYL01000002.1"/>
</dbReference>
<proteinExistence type="inferred from homology"/>
<dbReference type="InterPro" id="IPR000914">
    <property type="entry name" value="SBP_5_dom"/>
</dbReference>
<dbReference type="PROSITE" id="PS51257">
    <property type="entry name" value="PROKAR_LIPOPROTEIN"/>
    <property type="match status" value="1"/>
</dbReference>
<dbReference type="EMBL" id="BLYL01000002">
    <property type="protein sequence ID" value="GFO93599.1"/>
    <property type="molecule type" value="Genomic_DNA"/>
</dbReference>
<dbReference type="InterPro" id="IPR030678">
    <property type="entry name" value="Peptide/Ni-bd"/>
</dbReference>
<dbReference type="SUPFAM" id="SSF53850">
    <property type="entry name" value="Periplasmic binding protein-like II"/>
    <property type="match status" value="1"/>
</dbReference>
<feature type="domain" description="Solute-binding protein family 5" evidence="5">
    <location>
        <begin position="90"/>
        <end position="445"/>
    </location>
</feature>
<dbReference type="InterPro" id="IPR039424">
    <property type="entry name" value="SBP_5"/>
</dbReference>
<dbReference type="Proteomes" id="UP000660047">
    <property type="component" value="Unassembled WGS sequence"/>
</dbReference>
<evidence type="ECO:0000313" key="7">
    <source>
        <dbReference type="Proteomes" id="UP000660047"/>
    </source>
</evidence>
<comment type="caution">
    <text evidence="6">The sequence shown here is derived from an EMBL/GenBank/DDBJ whole genome shotgun (WGS) entry which is preliminary data.</text>
</comment>
<evidence type="ECO:0000256" key="2">
    <source>
        <dbReference type="ARBA" id="ARBA00022448"/>
    </source>
</evidence>
<evidence type="ECO:0000259" key="5">
    <source>
        <dbReference type="Pfam" id="PF00496"/>
    </source>
</evidence>
<name>A0AAI9K3C8_9FIRM</name>
<evidence type="ECO:0000256" key="3">
    <source>
        <dbReference type="ARBA" id="ARBA00022729"/>
    </source>
</evidence>
<keyword evidence="2" id="KW-0813">Transport</keyword>
<dbReference type="Gene3D" id="3.40.190.10">
    <property type="entry name" value="Periplasmic binding protein-like II"/>
    <property type="match status" value="1"/>
</dbReference>
<evidence type="ECO:0000256" key="1">
    <source>
        <dbReference type="ARBA" id="ARBA00005695"/>
    </source>
</evidence>
<dbReference type="Pfam" id="PF00496">
    <property type="entry name" value="SBP_bac_5"/>
    <property type="match status" value="1"/>
</dbReference>
<feature type="signal peptide" evidence="4">
    <location>
        <begin position="1"/>
        <end position="22"/>
    </location>
</feature>
<sequence length="524" mass="57748">MKKKICSILLAAVLALTVTACGSSGGSTDGSTQAVTTSSESKTDKDTLVILGAENWQASLSPLKHTSTMMLHAEAIALEHLLVMDEKTQEPQPNLATEWSYDDSQTVLTVKLREGVKFHDGSDFTAEDAAASCEAYSSSQNVSGSWWADELKCKVIDDYTFTITPASGKPLGSLVNMLCSTPIMSADDLADPENTLDKRYNGTGPYKMVSFENDTATYELFDDYWGTLPKIKKIEYKYVADATTRLSALQSGEADVIERVDSDAVSVLESDSNIVVDKFLTTECKHLIPKFKMPPMNEKLVRKAIAYAIDYDGIVNDIFGGYAEKADSFISSTIWGYKAVGGVGEYDPEKAAECLKEAGYENGEGLPELNIYTSVGFYPKTKEYYEYIAACLQAVGINCKVVPLDTSSWGDVLYEETPCYMIDCGWQPSGIEPELKLNSWYAAGRISHYEPTAELQDIMDRFATETDPDKRKQILQDEYLPALAEEMPDIPIIKSMTIFGVRSNVKGLEYTSGADYIFTNVTKE</sequence>
<dbReference type="GO" id="GO:0015833">
    <property type="term" value="P:peptide transport"/>
    <property type="evidence" value="ECO:0007669"/>
    <property type="project" value="TreeGrafter"/>
</dbReference>
<reference evidence="6" key="1">
    <citation type="submission" date="2020-06" db="EMBL/GenBank/DDBJ databases">
        <title>Characterization of fructooligosaccharide metabolism and fructooligosaccharide-degrading enzymes in human commensal butyrate producers.</title>
        <authorList>
            <person name="Tanno H."/>
            <person name="Fujii T."/>
            <person name="Hirano K."/>
            <person name="Maeno S."/>
            <person name="Tonozuka T."/>
            <person name="Sakamoto M."/>
            <person name="Ohkuma M."/>
            <person name="Tochio T."/>
            <person name="Endo A."/>
        </authorList>
    </citation>
    <scope>NUCLEOTIDE SEQUENCE</scope>
    <source>
        <strain evidence="6">JCM 31265</strain>
    </source>
</reference>
<keyword evidence="3 4" id="KW-0732">Signal</keyword>
<evidence type="ECO:0000256" key="4">
    <source>
        <dbReference type="SAM" id="SignalP"/>
    </source>
</evidence>
<evidence type="ECO:0000313" key="6">
    <source>
        <dbReference type="EMBL" id="GFO93599.1"/>
    </source>
</evidence>
<dbReference type="PIRSF" id="PIRSF002741">
    <property type="entry name" value="MppA"/>
    <property type="match status" value="1"/>
</dbReference>
<dbReference type="GO" id="GO:0043190">
    <property type="term" value="C:ATP-binding cassette (ABC) transporter complex"/>
    <property type="evidence" value="ECO:0007669"/>
    <property type="project" value="InterPro"/>
</dbReference>
<feature type="chain" id="PRO_5042590252" evidence="4">
    <location>
        <begin position="23"/>
        <end position="524"/>
    </location>
</feature>
<dbReference type="PANTHER" id="PTHR30290:SF9">
    <property type="entry name" value="OLIGOPEPTIDE-BINDING PROTEIN APPA"/>
    <property type="match status" value="1"/>
</dbReference>
<organism evidence="6 7">
    <name type="scientific">Coprococcus eutactus</name>
    <dbReference type="NCBI Taxonomy" id="33043"/>
    <lineage>
        <taxon>Bacteria</taxon>
        <taxon>Bacillati</taxon>
        <taxon>Bacillota</taxon>
        <taxon>Clostridia</taxon>
        <taxon>Lachnospirales</taxon>
        <taxon>Lachnospiraceae</taxon>
        <taxon>Coprococcus</taxon>
    </lineage>
</organism>
<protein>
    <submittedName>
        <fullName evidence="6">Diguanylate cyclase</fullName>
    </submittedName>
</protein>
<dbReference type="Gene3D" id="3.90.76.10">
    <property type="entry name" value="Dipeptide-binding Protein, Domain 1"/>
    <property type="match status" value="1"/>
</dbReference>
<accession>A0AAI9K3C8</accession>
<gene>
    <name evidence="6" type="ORF">COEU31_06450</name>
</gene>
<dbReference type="GO" id="GO:0042597">
    <property type="term" value="C:periplasmic space"/>
    <property type="evidence" value="ECO:0007669"/>
    <property type="project" value="UniProtKB-ARBA"/>
</dbReference>
<comment type="similarity">
    <text evidence="1">Belongs to the bacterial solute-binding protein 5 family.</text>
</comment>